<evidence type="ECO:0000256" key="2">
    <source>
        <dbReference type="ARBA" id="ARBA00024195"/>
    </source>
</evidence>
<dbReference type="InterPro" id="IPR051487">
    <property type="entry name" value="Ser/Thr_Proteases_Immune/Dev"/>
</dbReference>
<keyword evidence="1" id="KW-1015">Disulfide bond</keyword>
<protein>
    <recommendedName>
        <fullName evidence="3">Peptidase S1 domain-containing protein</fullName>
    </recommendedName>
</protein>
<dbReference type="SUPFAM" id="SSF50494">
    <property type="entry name" value="Trypsin-like serine proteases"/>
    <property type="match status" value="1"/>
</dbReference>
<organism evidence="4 5">
    <name type="scientific">Leptotrombidium deliense</name>
    <dbReference type="NCBI Taxonomy" id="299467"/>
    <lineage>
        <taxon>Eukaryota</taxon>
        <taxon>Metazoa</taxon>
        <taxon>Ecdysozoa</taxon>
        <taxon>Arthropoda</taxon>
        <taxon>Chelicerata</taxon>
        <taxon>Arachnida</taxon>
        <taxon>Acari</taxon>
        <taxon>Acariformes</taxon>
        <taxon>Trombidiformes</taxon>
        <taxon>Prostigmata</taxon>
        <taxon>Anystina</taxon>
        <taxon>Parasitengona</taxon>
        <taxon>Trombiculoidea</taxon>
        <taxon>Trombiculidae</taxon>
        <taxon>Leptotrombidium</taxon>
    </lineage>
</organism>
<dbReference type="InterPro" id="IPR009003">
    <property type="entry name" value="Peptidase_S1_PA"/>
</dbReference>
<dbReference type="PROSITE" id="PS00135">
    <property type="entry name" value="TRYPSIN_SER"/>
    <property type="match status" value="1"/>
</dbReference>
<dbReference type="InterPro" id="IPR043504">
    <property type="entry name" value="Peptidase_S1_PA_chymotrypsin"/>
</dbReference>
<comment type="similarity">
    <text evidence="2">Belongs to the peptidase S1 family. CLIP subfamily.</text>
</comment>
<dbReference type="EMBL" id="NCKV01002890">
    <property type="protein sequence ID" value="RWS26292.1"/>
    <property type="molecule type" value="Genomic_DNA"/>
</dbReference>
<dbReference type="InterPro" id="IPR001254">
    <property type="entry name" value="Trypsin_dom"/>
</dbReference>
<dbReference type="AlphaFoldDB" id="A0A443SFM9"/>
<accession>A0A443SFM9</accession>
<evidence type="ECO:0000256" key="1">
    <source>
        <dbReference type="ARBA" id="ARBA00023157"/>
    </source>
</evidence>
<gene>
    <name evidence="4" type="ORF">B4U80_11514</name>
</gene>
<dbReference type="VEuPathDB" id="VectorBase:LDEU005748"/>
<dbReference type="PANTHER" id="PTHR24256">
    <property type="entry name" value="TRYPTASE-RELATED"/>
    <property type="match status" value="1"/>
</dbReference>
<dbReference type="PRINTS" id="PR00722">
    <property type="entry name" value="CHYMOTRYPSIN"/>
</dbReference>
<dbReference type="CDD" id="cd00190">
    <property type="entry name" value="Tryp_SPc"/>
    <property type="match status" value="1"/>
</dbReference>
<keyword evidence="5" id="KW-1185">Reference proteome</keyword>
<dbReference type="GO" id="GO:0006508">
    <property type="term" value="P:proteolysis"/>
    <property type="evidence" value="ECO:0007669"/>
    <property type="project" value="InterPro"/>
</dbReference>
<dbReference type="Gene3D" id="2.40.10.10">
    <property type="entry name" value="Trypsin-like serine proteases"/>
    <property type="match status" value="1"/>
</dbReference>
<comment type="caution">
    <text evidence="4">The sequence shown here is derived from an EMBL/GenBank/DDBJ whole genome shotgun (WGS) entry which is preliminary data.</text>
</comment>
<dbReference type="Pfam" id="PF00089">
    <property type="entry name" value="Trypsin"/>
    <property type="match status" value="1"/>
</dbReference>
<dbReference type="InterPro" id="IPR001314">
    <property type="entry name" value="Peptidase_S1A"/>
</dbReference>
<reference evidence="4 5" key="1">
    <citation type="journal article" date="2018" name="Gigascience">
        <title>Genomes of trombidid mites reveal novel predicted allergens and laterally-transferred genes associated with secondary metabolism.</title>
        <authorList>
            <person name="Dong X."/>
            <person name="Chaisiri K."/>
            <person name="Xia D."/>
            <person name="Armstrong S.D."/>
            <person name="Fang Y."/>
            <person name="Donnelly M.J."/>
            <person name="Kadowaki T."/>
            <person name="McGarry J.W."/>
            <person name="Darby A.C."/>
            <person name="Makepeace B.L."/>
        </authorList>
    </citation>
    <scope>NUCLEOTIDE SEQUENCE [LARGE SCALE GENOMIC DNA]</scope>
    <source>
        <strain evidence="4">UoL-UT</strain>
    </source>
</reference>
<evidence type="ECO:0000313" key="4">
    <source>
        <dbReference type="EMBL" id="RWS26292.1"/>
    </source>
</evidence>
<dbReference type="GO" id="GO:0004252">
    <property type="term" value="F:serine-type endopeptidase activity"/>
    <property type="evidence" value="ECO:0007669"/>
    <property type="project" value="InterPro"/>
</dbReference>
<sequence length="186" mass="20297">MVRVVLGVNNLQGSWSLSRQLSNIIVHPLYTGPPNQVNDIALLKLRQNIGINSRISPICLPNMTMTRFSNLYATGWGSASEQGSGTQNLMVVGLQERDSYCHRLYNAAVFNSKHICANANGGDVCNGDSGGPLITYANGAAYSVGLVSWGIICGAYKYPSVFTRVTSFRDWIVSNSNLDANWCRYP</sequence>
<dbReference type="OrthoDB" id="6515605at2759"/>
<dbReference type="Proteomes" id="UP000288716">
    <property type="component" value="Unassembled WGS sequence"/>
</dbReference>
<proteinExistence type="inferred from homology"/>
<dbReference type="SMART" id="SM00020">
    <property type="entry name" value="Tryp_SPc"/>
    <property type="match status" value="1"/>
</dbReference>
<evidence type="ECO:0000313" key="5">
    <source>
        <dbReference type="Proteomes" id="UP000288716"/>
    </source>
</evidence>
<evidence type="ECO:0000259" key="3">
    <source>
        <dbReference type="PROSITE" id="PS50240"/>
    </source>
</evidence>
<name>A0A443SFM9_9ACAR</name>
<feature type="domain" description="Peptidase S1" evidence="3">
    <location>
        <begin position="1"/>
        <end position="177"/>
    </location>
</feature>
<dbReference type="InterPro" id="IPR033116">
    <property type="entry name" value="TRYPSIN_SER"/>
</dbReference>
<dbReference type="PROSITE" id="PS50240">
    <property type="entry name" value="TRYPSIN_DOM"/>
    <property type="match status" value="1"/>
</dbReference>
<dbReference type="STRING" id="299467.A0A443SFM9"/>